<accession>A0A8S5SJI5</accession>
<dbReference type="EMBL" id="BK032602">
    <property type="protein sequence ID" value="DAF50823.1"/>
    <property type="molecule type" value="Genomic_DNA"/>
</dbReference>
<proteinExistence type="predicted"/>
<organism evidence="1">
    <name type="scientific">Siphoviridae sp. ctDhw1</name>
    <dbReference type="NCBI Taxonomy" id="2827813"/>
    <lineage>
        <taxon>Viruses</taxon>
        <taxon>Duplodnaviria</taxon>
        <taxon>Heunggongvirae</taxon>
        <taxon>Uroviricota</taxon>
        <taxon>Caudoviricetes</taxon>
    </lineage>
</organism>
<evidence type="ECO:0000313" key="1">
    <source>
        <dbReference type="EMBL" id="DAF50823.1"/>
    </source>
</evidence>
<reference evidence="1" key="1">
    <citation type="journal article" date="2021" name="Proc. Natl. Acad. Sci. U.S.A.">
        <title>A Catalog of Tens of Thousands of Viruses from Human Metagenomes Reveals Hidden Associations with Chronic Diseases.</title>
        <authorList>
            <person name="Tisza M.J."/>
            <person name="Buck C.B."/>
        </authorList>
    </citation>
    <scope>NUCLEOTIDE SEQUENCE</scope>
    <source>
        <strain evidence="1">CtDhw1</strain>
    </source>
</reference>
<sequence>METRDLDLKLCAKDPIFVDGVPIFPIPIREIARVGYTKYNTDIRFLSLTESDIGALLGKDISGVGAFNYLIGNALHDRETLHMMIFWLTKITHSKLTFSPRRLSFVGDGFEITKDNFDSVQAIIRLRNGLQGVEEEEENPDNEAARRVLQRRKEERLKRRKAKSGDEESSLTLADLVSILASGIGMTMDEIMEYDLYQFNDQFNRLKIMEDYEVNVQALLHGAKKEDVNLTHWITKIKREDE</sequence>
<name>A0A8S5SJI5_9CAUD</name>
<protein>
    <submittedName>
        <fullName evidence="1">Uncharacterized protein</fullName>
    </submittedName>
</protein>